<dbReference type="Proteomes" id="UP000278981">
    <property type="component" value="Unassembled WGS sequence"/>
</dbReference>
<comment type="caution">
    <text evidence="4">The sequence shown here is derived from an EMBL/GenBank/DDBJ whole genome shotgun (WGS) entry which is preliminary data.</text>
</comment>
<feature type="non-terminal residue" evidence="4">
    <location>
        <position position="150"/>
    </location>
</feature>
<accession>A0A3N9XR81</accession>
<feature type="domain" description="Phosphoribosyltransferase" evidence="3">
    <location>
        <begin position="47"/>
        <end position="150"/>
    </location>
</feature>
<evidence type="ECO:0000313" key="4">
    <source>
        <dbReference type="EMBL" id="RQX09267.1"/>
    </source>
</evidence>
<dbReference type="Gene3D" id="3.40.50.2020">
    <property type="match status" value="1"/>
</dbReference>
<dbReference type="Pfam" id="PF00156">
    <property type="entry name" value="Pribosyltran"/>
    <property type="match status" value="1"/>
</dbReference>
<proteinExistence type="predicted"/>
<organism evidence="4 5">
    <name type="scientific">Micromonospora ureilytica</name>
    <dbReference type="NCBI Taxonomy" id="709868"/>
    <lineage>
        <taxon>Bacteria</taxon>
        <taxon>Bacillati</taxon>
        <taxon>Actinomycetota</taxon>
        <taxon>Actinomycetes</taxon>
        <taxon>Micromonosporales</taxon>
        <taxon>Micromonosporaceae</taxon>
        <taxon>Micromonospora</taxon>
    </lineage>
</organism>
<keyword evidence="1 4" id="KW-0808">Transferase</keyword>
<dbReference type="PANTHER" id="PTHR11907">
    <property type="entry name" value="AMIDOPHOSPHORIBOSYLTRANSFERASE"/>
    <property type="match status" value="1"/>
</dbReference>
<dbReference type="SUPFAM" id="SSF53271">
    <property type="entry name" value="PRTase-like"/>
    <property type="match status" value="1"/>
</dbReference>
<protein>
    <submittedName>
        <fullName evidence="4">Amidophosphoribosyltransferase</fullName>
    </submittedName>
</protein>
<dbReference type="AlphaFoldDB" id="A0A3N9XR81"/>
<dbReference type="InterPro" id="IPR000836">
    <property type="entry name" value="PRTase_dom"/>
</dbReference>
<evidence type="ECO:0000256" key="2">
    <source>
        <dbReference type="ARBA" id="ARBA00022962"/>
    </source>
</evidence>
<keyword evidence="4" id="KW-0328">Glycosyltransferase</keyword>
<name>A0A3N9XR81_9ACTN</name>
<dbReference type="EMBL" id="QDGB01000423">
    <property type="protein sequence ID" value="RQX09267.1"/>
    <property type="molecule type" value="Genomic_DNA"/>
</dbReference>
<gene>
    <name evidence="4" type="ORF">DDE19_33710</name>
</gene>
<dbReference type="GO" id="GO:0016757">
    <property type="term" value="F:glycosyltransferase activity"/>
    <property type="evidence" value="ECO:0007669"/>
    <property type="project" value="UniProtKB-KW"/>
</dbReference>
<evidence type="ECO:0000256" key="1">
    <source>
        <dbReference type="ARBA" id="ARBA00022679"/>
    </source>
</evidence>
<dbReference type="CDD" id="cd06223">
    <property type="entry name" value="PRTases_typeI"/>
    <property type="match status" value="1"/>
</dbReference>
<feature type="non-terminal residue" evidence="4">
    <location>
        <position position="1"/>
    </location>
</feature>
<keyword evidence="2" id="KW-0315">Glutamine amidotransferase</keyword>
<dbReference type="InterPro" id="IPR029057">
    <property type="entry name" value="PRTase-like"/>
</dbReference>
<evidence type="ECO:0000259" key="3">
    <source>
        <dbReference type="Pfam" id="PF00156"/>
    </source>
</evidence>
<evidence type="ECO:0000313" key="5">
    <source>
        <dbReference type="Proteomes" id="UP000278981"/>
    </source>
</evidence>
<sequence length="150" mass="17207">DRNLHSFVLSEKKPRPCMFEWIYFAGSETEWHGRPVYEVRLKLGEILAEECRKKGLDIDVVAPVPDTSRAAACRLAEVLEKPYREVLIKNRYVQRSFIVNEPEVRKMMVNLKLSPVQSEIKGKKILLVDDSIVRGTTSARIIRLLRDAGA</sequence>
<reference evidence="4 5" key="1">
    <citation type="submission" date="2018-04" db="EMBL/GenBank/DDBJ databases">
        <title>Micromonosporas from Atacama Desert.</title>
        <authorList>
            <person name="Carro L."/>
            <person name="Klenk H.-P."/>
            <person name="Goodfellow M."/>
        </authorList>
    </citation>
    <scope>NUCLEOTIDE SEQUENCE [LARGE SCALE GENOMIC DNA]</scope>
    <source>
        <strain evidence="4 5">LB19</strain>
    </source>
</reference>